<reference evidence="5" key="3">
    <citation type="submission" date="2025-09" db="UniProtKB">
        <authorList>
            <consortium name="Ensembl"/>
        </authorList>
    </citation>
    <scope>IDENTIFICATION</scope>
</reference>
<evidence type="ECO:0000259" key="4">
    <source>
        <dbReference type="PROSITE" id="PS01253"/>
    </source>
</evidence>
<dbReference type="InterPro" id="IPR000083">
    <property type="entry name" value="Fibronectin_type1"/>
</dbReference>
<evidence type="ECO:0000313" key="6">
    <source>
        <dbReference type="Proteomes" id="UP000008144"/>
    </source>
</evidence>
<dbReference type="SUPFAM" id="SSF57603">
    <property type="entry name" value="FnI-like domain"/>
    <property type="match status" value="1"/>
</dbReference>
<organism evidence="5 6">
    <name type="scientific">Ciona intestinalis</name>
    <name type="common">Transparent sea squirt</name>
    <name type="synonym">Ascidia intestinalis</name>
    <dbReference type="NCBI Taxonomy" id="7719"/>
    <lineage>
        <taxon>Eukaryota</taxon>
        <taxon>Metazoa</taxon>
        <taxon>Chordata</taxon>
        <taxon>Tunicata</taxon>
        <taxon>Ascidiacea</taxon>
        <taxon>Phlebobranchia</taxon>
        <taxon>Cionidae</taxon>
        <taxon>Ciona</taxon>
    </lineage>
</organism>
<protein>
    <recommendedName>
        <fullName evidence="4">Fibronectin type-I domain-containing protein</fullName>
    </recommendedName>
</protein>
<proteinExistence type="predicted"/>
<dbReference type="InParanoid" id="F6XDF4"/>
<dbReference type="GeneTree" id="ENSGT00530000069356"/>
<accession>F6XDF4</accession>
<feature type="domain" description="Fibronectin type-I" evidence="4">
    <location>
        <begin position="154"/>
        <end position="193"/>
    </location>
</feature>
<feature type="chain" id="PRO_5003350490" description="Fibronectin type-I domain-containing protein" evidence="3">
    <location>
        <begin position="20"/>
        <end position="207"/>
    </location>
</feature>
<dbReference type="PROSITE" id="PS01253">
    <property type="entry name" value="FN1_1"/>
    <property type="match status" value="1"/>
</dbReference>
<name>F6XDF4_CIOIN</name>
<dbReference type="HOGENOM" id="CLU_1328979_0_0_1"/>
<keyword evidence="6" id="KW-1185">Reference proteome</keyword>
<dbReference type="AlphaFoldDB" id="F6XDF4"/>
<sequence>MRLLLLTCAVLLMEVAVNGVEESCGISGTGGYENGMQFTSLKDDGTSYACRCGGFGCRKMSCEKILKPATTTTEPTIVTNEEDEDNDDAIIGMVPGQPVVIEPVVAQPSIANPIIRHPVNPRPVVQRPVILLPQQPIHQYTNIGDIEARLTDPCFDRVSRRTFQRGDEFYRTKKNHPRKKCVCPSRGPNQITCRPANCDMASTPLIP</sequence>
<keyword evidence="1" id="KW-1015">Disulfide bond</keyword>
<dbReference type="Ensembl" id="ENSCINT00000009422.3">
    <property type="protein sequence ID" value="ENSCINP00000009422.3"/>
    <property type="gene ID" value="ENSCING00000004564.3"/>
</dbReference>
<evidence type="ECO:0000313" key="5">
    <source>
        <dbReference type="Ensembl" id="ENSCINP00000009422.3"/>
    </source>
</evidence>
<evidence type="ECO:0000256" key="1">
    <source>
        <dbReference type="ARBA" id="ARBA00023157"/>
    </source>
</evidence>
<keyword evidence="3" id="KW-0732">Signal</keyword>
<evidence type="ECO:0000256" key="3">
    <source>
        <dbReference type="SAM" id="SignalP"/>
    </source>
</evidence>
<feature type="signal peptide" evidence="3">
    <location>
        <begin position="1"/>
        <end position="19"/>
    </location>
</feature>
<keyword evidence="2" id="KW-0325">Glycoprotein</keyword>
<reference evidence="6" key="1">
    <citation type="journal article" date="2002" name="Science">
        <title>The draft genome of Ciona intestinalis: insights into chordate and vertebrate origins.</title>
        <authorList>
            <person name="Dehal P."/>
            <person name="Satou Y."/>
            <person name="Campbell R.K."/>
            <person name="Chapman J."/>
            <person name="Degnan B."/>
            <person name="De Tomaso A."/>
            <person name="Davidson B."/>
            <person name="Di Gregorio A."/>
            <person name="Gelpke M."/>
            <person name="Goodstein D.M."/>
            <person name="Harafuji N."/>
            <person name="Hastings K.E."/>
            <person name="Ho I."/>
            <person name="Hotta K."/>
            <person name="Huang W."/>
            <person name="Kawashima T."/>
            <person name="Lemaire P."/>
            <person name="Martinez D."/>
            <person name="Meinertzhagen I.A."/>
            <person name="Necula S."/>
            <person name="Nonaka M."/>
            <person name="Putnam N."/>
            <person name="Rash S."/>
            <person name="Saiga H."/>
            <person name="Satake M."/>
            <person name="Terry A."/>
            <person name="Yamada L."/>
            <person name="Wang H.G."/>
            <person name="Awazu S."/>
            <person name="Azumi K."/>
            <person name="Boore J."/>
            <person name="Branno M."/>
            <person name="Chin-Bow S."/>
            <person name="DeSantis R."/>
            <person name="Doyle S."/>
            <person name="Francino P."/>
            <person name="Keys D.N."/>
            <person name="Haga S."/>
            <person name="Hayashi H."/>
            <person name="Hino K."/>
            <person name="Imai K.S."/>
            <person name="Inaba K."/>
            <person name="Kano S."/>
            <person name="Kobayashi K."/>
            <person name="Kobayashi M."/>
            <person name="Lee B.I."/>
            <person name="Makabe K.W."/>
            <person name="Manohar C."/>
            <person name="Matassi G."/>
            <person name="Medina M."/>
            <person name="Mochizuki Y."/>
            <person name="Mount S."/>
            <person name="Morishita T."/>
            <person name="Miura S."/>
            <person name="Nakayama A."/>
            <person name="Nishizaka S."/>
            <person name="Nomoto H."/>
            <person name="Ohta F."/>
            <person name="Oishi K."/>
            <person name="Rigoutsos I."/>
            <person name="Sano M."/>
            <person name="Sasaki A."/>
            <person name="Sasakura Y."/>
            <person name="Shoguchi E."/>
            <person name="Shin-i T."/>
            <person name="Spagnuolo A."/>
            <person name="Stainier D."/>
            <person name="Suzuki M.M."/>
            <person name="Tassy O."/>
            <person name="Takatori N."/>
            <person name="Tokuoka M."/>
            <person name="Yagi K."/>
            <person name="Yoshizaki F."/>
            <person name="Wada S."/>
            <person name="Zhang C."/>
            <person name="Hyatt P.D."/>
            <person name="Larimer F."/>
            <person name="Detter C."/>
            <person name="Doggett N."/>
            <person name="Glavina T."/>
            <person name="Hawkins T."/>
            <person name="Richardson P."/>
            <person name="Lucas S."/>
            <person name="Kohara Y."/>
            <person name="Levine M."/>
            <person name="Satoh N."/>
            <person name="Rokhsar D.S."/>
        </authorList>
    </citation>
    <scope>NUCLEOTIDE SEQUENCE [LARGE SCALE GENOMIC DNA]</scope>
</reference>
<reference evidence="5" key="2">
    <citation type="submission" date="2025-08" db="UniProtKB">
        <authorList>
            <consortium name="Ensembl"/>
        </authorList>
    </citation>
    <scope>IDENTIFICATION</scope>
</reference>
<dbReference type="GO" id="GO:0005576">
    <property type="term" value="C:extracellular region"/>
    <property type="evidence" value="ECO:0007669"/>
    <property type="project" value="InterPro"/>
</dbReference>
<dbReference type="Proteomes" id="UP000008144">
    <property type="component" value="Unassembled WGS sequence"/>
</dbReference>
<evidence type="ECO:0000256" key="2">
    <source>
        <dbReference type="ARBA" id="ARBA00023180"/>
    </source>
</evidence>